<evidence type="ECO:0000256" key="5">
    <source>
        <dbReference type="ARBA" id="ARBA00023136"/>
    </source>
</evidence>
<gene>
    <name evidence="7" type="ORF">CA839_07655</name>
</gene>
<organism evidence="7 8">
    <name type="scientific">Fusobacterium nucleatum subsp. polymorphum</name>
    <name type="common">Fusobacterium polymorphum</name>
    <dbReference type="NCBI Taxonomy" id="76857"/>
    <lineage>
        <taxon>Bacteria</taxon>
        <taxon>Fusobacteriati</taxon>
        <taxon>Fusobacteriota</taxon>
        <taxon>Fusobacteriia</taxon>
        <taxon>Fusobacteriales</taxon>
        <taxon>Fusobacteriaceae</taxon>
        <taxon>Fusobacterium</taxon>
    </lineage>
</organism>
<dbReference type="InterPro" id="IPR022791">
    <property type="entry name" value="L-PG_synthase/AglD"/>
</dbReference>
<evidence type="ECO:0008006" key="9">
    <source>
        <dbReference type="Google" id="ProtNLM"/>
    </source>
</evidence>
<evidence type="ECO:0000256" key="4">
    <source>
        <dbReference type="ARBA" id="ARBA00022989"/>
    </source>
</evidence>
<keyword evidence="5 6" id="KW-0472">Membrane</keyword>
<evidence type="ECO:0000256" key="3">
    <source>
        <dbReference type="ARBA" id="ARBA00022692"/>
    </source>
</evidence>
<dbReference type="InterPro" id="IPR011009">
    <property type="entry name" value="Kinase-like_dom_sf"/>
</dbReference>
<feature type="transmembrane region" description="Helical" evidence="6">
    <location>
        <begin position="78"/>
        <end position="101"/>
    </location>
</feature>
<keyword evidence="2" id="KW-1003">Cell membrane</keyword>
<dbReference type="EMBL" id="NHRT01000001">
    <property type="protein sequence ID" value="OWP25782.1"/>
    <property type="molecule type" value="Genomic_DNA"/>
</dbReference>
<evidence type="ECO:0000313" key="8">
    <source>
        <dbReference type="Proteomes" id="UP000197470"/>
    </source>
</evidence>
<evidence type="ECO:0000256" key="2">
    <source>
        <dbReference type="ARBA" id="ARBA00022475"/>
    </source>
</evidence>
<keyword evidence="3 6" id="KW-0812">Transmembrane</keyword>
<dbReference type="SUPFAM" id="SSF56112">
    <property type="entry name" value="Protein kinase-like (PK-like)"/>
    <property type="match status" value="1"/>
</dbReference>
<feature type="transmembrane region" description="Helical" evidence="6">
    <location>
        <begin position="230"/>
        <end position="255"/>
    </location>
</feature>
<sequence length="637" mass="75788">MEVKFFLLSIFFMVIGHIFKIKRWGLLISVYEKPVEYNLLNAITLGHTLNTIFPVRIGDIVRIIWAGRKLKNSYSFSLATVMADLFIDFITVGAIFFFSIITRRGIYYLEKIPYVYAFIFIFIIPITFLVIMCKKYIKLLVKNIASLFNERIELFLLYITYLCFTSIKDIFQKINKLKFLFLTFGIWVSYIMSYILFTKFMQKLGYRYTIFDIFSKLFSGASLYNVEKKILPFWIVYLLLPLGICCIFSLLFYFLSKKENFYYRQTLPQINSRERLAFLKTYFSNENKENIKAYLEINKDVSIIEDISAGSNASTLLIMKKDGKLFFRKYAFNDDGIKLKKQIEWIEKHSEDIPLPIIVEKEEGYNYVTYDMKNLGYTVGMFRYIHTMPLKNSWDILKNALEDIKKLHKKNLRNSNEKDIEKYINSKVINNLKIIKTESKYIKNLEKYRTIFVNGVELPTLKNYSKILDIEYLKSIFRYDEYSDIHGDLTIENIIGILDNNRDISINKEYGEYYFIDPNTGNIHDSPLLDYAKLLQSLHGNYEFLMTVSDIKIEKNHINFMVTESDAYVQLYQKYYSYLKENFSNREIISIFYHEIIHWLRLLPYKIRKNDKLAVVFYTKLLKIIVDVQEIENDLKK</sequence>
<feature type="transmembrane region" description="Helical" evidence="6">
    <location>
        <begin position="6"/>
        <end position="21"/>
    </location>
</feature>
<feature type="transmembrane region" description="Helical" evidence="6">
    <location>
        <begin position="154"/>
        <end position="171"/>
    </location>
</feature>
<accession>A0A246EGN9</accession>
<evidence type="ECO:0000313" key="7">
    <source>
        <dbReference type="EMBL" id="OWP25782.1"/>
    </source>
</evidence>
<comment type="subcellular location">
    <subcellularLocation>
        <location evidence="1">Cell membrane</location>
        <topology evidence="1">Multi-pass membrane protein</topology>
    </subcellularLocation>
</comment>
<name>A0A246EGN9_FUSNP</name>
<dbReference type="RefSeq" id="WP_088388987.1">
    <property type="nucleotide sequence ID" value="NZ_NHRT01000001.1"/>
</dbReference>
<protein>
    <recommendedName>
        <fullName evidence="9">TIGR00374 family protein</fullName>
    </recommendedName>
</protein>
<dbReference type="Pfam" id="PF03706">
    <property type="entry name" value="LPG_synthase_TM"/>
    <property type="match status" value="1"/>
</dbReference>
<proteinExistence type="predicted"/>
<evidence type="ECO:0000256" key="1">
    <source>
        <dbReference type="ARBA" id="ARBA00004651"/>
    </source>
</evidence>
<dbReference type="GO" id="GO:0005886">
    <property type="term" value="C:plasma membrane"/>
    <property type="evidence" value="ECO:0007669"/>
    <property type="project" value="UniProtKB-SubCell"/>
</dbReference>
<dbReference type="Proteomes" id="UP000197470">
    <property type="component" value="Unassembled WGS sequence"/>
</dbReference>
<feature type="transmembrane region" description="Helical" evidence="6">
    <location>
        <begin position="113"/>
        <end position="133"/>
    </location>
</feature>
<dbReference type="AlphaFoldDB" id="A0A246EGN9"/>
<keyword evidence="4 6" id="KW-1133">Transmembrane helix</keyword>
<feature type="transmembrane region" description="Helical" evidence="6">
    <location>
        <begin position="177"/>
        <end position="197"/>
    </location>
</feature>
<reference evidence="7 8" key="1">
    <citation type="submission" date="2017-05" db="EMBL/GenBank/DDBJ databases">
        <title>Genome sequencing of Fusobacterium nucleatum subsp. polymorphum KCOM 1001 (=ChDC F119).</title>
        <authorList>
            <person name="Kook J.-K."/>
            <person name="Park S.-N."/>
            <person name="Lim Y.K."/>
            <person name="Roh H."/>
        </authorList>
    </citation>
    <scope>NUCLEOTIDE SEQUENCE [LARGE SCALE GENOMIC DNA]</scope>
    <source>
        <strain evidence="7 8">KCOM 1001</strain>
    </source>
</reference>
<comment type="caution">
    <text evidence="7">The sequence shown here is derived from an EMBL/GenBank/DDBJ whole genome shotgun (WGS) entry which is preliminary data.</text>
</comment>
<evidence type="ECO:0000256" key="6">
    <source>
        <dbReference type="SAM" id="Phobius"/>
    </source>
</evidence>